<dbReference type="SUPFAM" id="SSF56112">
    <property type="entry name" value="Protein kinase-like (PK-like)"/>
    <property type="match status" value="1"/>
</dbReference>
<dbReference type="InterPro" id="IPR000719">
    <property type="entry name" value="Prot_kinase_dom"/>
</dbReference>
<dbReference type="PANTHER" id="PTHR45832">
    <property type="entry name" value="SERINE/THREONINE-PROTEIN KINASE SAMKA-RELATED-RELATED"/>
    <property type="match status" value="1"/>
</dbReference>
<evidence type="ECO:0000256" key="4">
    <source>
        <dbReference type="SAM" id="MobiDB-lite"/>
    </source>
</evidence>
<evidence type="ECO:0000256" key="2">
    <source>
        <dbReference type="ARBA" id="ARBA00022741"/>
    </source>
</evidence>
<accession>A0A2J6Q4B9</accession>
<reference evidence="6 7" key="1">
    <citation type="submission" date="2016-05" db="EMBL/GenBank/DDBJ databases">
        <title>A degradative enzymes factory behind the ericoid mycorrhizal symbiosis.</title>
        <authorList>
            <consortium name="DOE Joint Genome Institute"/>
            <person name="Martino E."/>
            <person name="Morin E."/>
            <person name="Grelet G."/>
            <person name="Kuo A."/>
            <person name="Kohler A."/>
            <person name="Daghino S."/>
            <person name="Barry K."/>
            <person name="Choi C."/>
            <person name="Cichocki N."/>
            <person name="Clum A."/>
            <person name="Copeland A."/>
            <person name="Hainaut M."/>
            <person name="Haridas S."/>
            <person name="Labutti K."/>
            <person name="Lindquist E."/>
            <person name="Lipzen A."/>
            <person name="Khouja H.-R."/>
            <person name="Murat C."/>
            <person name="Ohm R."/>
            <person name="Olson A."/>
            <person name="Spatafora J."/>
            <person name="Veneault-Fourrey C."/>
            <person name="Henrissat B."/>
            <person name="Grigoriev I."/>
            <person name="Martin F."/>
            <person name="Perotto S."/>
        </authorList>
    </citation>
    <scope>NUCLEOTIDE SEQUENCE [LARGE SCALE GENOMIC DNA]</scope>
    <source>
        <strain evidence="6 7">UAMH 7357</strain>
    </source>
</reference>
<evidence type="ECO:0000313" key="7">
    <source>
        <dbReference type="Proteomes" id="UP000235672"/>
    </source>
</evidence>
<protein>
    <recommendedName>
        <fullName evidence="5">Protein kinase domain-containing protein</fullName>
    </recommendedName>
</protein>
<feature type="domain" description="Protein kinase" evidence="5">
    <location>
        <begin position="135"/>
        <end position="369"/>
    </location>
</feature>
<dbReference type="InterPro" id="IPR051931">
    <property type="entry name" value="PAK3-like"/>
</dbReference>
<dbReference type="Proteomes" id="UP000235672">
    <property type="component" value="Unassembled WGS sequence"/>
</dbReference>
<dbReference type="InterPro" id="IPR011009">
    <property type="entry name" value="Kinase-like_dom_sf"/>
</dbReference>
<dbReference type="STRING" id="1745343.A0A2J6Q4B9"/>
<evidence type="ECO:0000313" key="6">
    <source>
        <dbReference type="EMBL" id="PMD21099.1"/>
    </source>
</evidence>
<feature type="compositionally biased region" description="Basic and acidic residues" evidence="4">
    <location>
        <begin position="72"/>
        <end position="82"/>
    </location>
</feature>
<evidence type="ECO:0000256" key="3">
    <source>
        <dbReference type="ARBA" id="ARBA00022840"/>
    </source>
</evidence>
<sequence length="369" mass="41440">MNSNREPILAPVGLPAWSSNPPYKRGLFSPLLRILRMTSDPDKRHTRFLLNTLRERGLYPHSGSATEQPDGNSDRTAARQDAAKWQARESVSSSESDAIDPETGMVRLRLVEAVNSGVRAHEYIMTKEGSPWRSYERIYQLRLGVGDRVNVAERKSPPFDIVTVRSFSGPRIEDKLYMLQRIQHTNFVSVLEAFKFERSLYVVLEHMPISLQHIAGNPYMNELRLASILGQVLEGLAHLATKRLEHGSLTCSNILINPDGDVKIADQECCYTRPLGSAEPRDVRALGLITMELMQGYAKDDGAIGVDDLHRWPDGSDAVGFLSETTSASSVGELMKHPLMRLPWRKEKLKGLVSLASLWARKDYKYTPS</sequence>
<name>A0A2J6Q4B9_9HELO</name>
<dbReference type="Gene3D" id="1.10.510.10">
    <property type="entry name" value="Transferase(Phosphotransferase) domain 1"/>
    <property type="match status" value="1"/>
</dbReference>
<dbReference type="SMART" id="SM00220">
    <property type="entry name" value="S_TKc"/>
    <property type="match status" value="1"/>
</dbReference>
<dbReference type="GO" id="GO:0005524">
    <property type="term" value="F:ATP binding"/>
    <property type="evidence" value="ECO:0007669"/>
    <property type="project" value="UniProtKB-KW"/>
</dbReference>
<keyword evidence="7" id="KW-1185">Reference proteome</keyword>
<dbReference type="OrthoDB" id="4062651at2759"/>
<keyword evidence="3" id="KW-0067">ATP-binding</keyword>
<dbReference type="PANTHER" id="PTHR45832:SF22">
    <property type="entry name" value="SERINE_THREONINE-PROTEIN KINASE SAMKA-RELATED"/>
    <property type="match status" value="1"/>
</dbReference>
<comment type="similarity">
    <text evidence="1">Belongs to the protein kinase superfamily. STE Ser/Thr protein kinase family. STE20 subfamily.</text>
</comment>
<gene>
    <name evidence="6" type="ORF">NA56DRAFT_703775</name>
</gene>
<dbReference type="PROSITE" id="PS50011">
    <property type="entry name" value="PROTEIN_KINASE_DOM"/>
    <property type="match status" value="1"/>
</dbReference>
<feature type="region of interest" description="Disordered" evidence="4">
    <location>
        <begin position="59"/>
        <end position="99"/>
    </location>
</feature>
<proteinExistence type="inferred from homology"/>
<organism evidence="6 7">
    <name type="scientific">Hyaloscypha hepaticicola</name>
    <dbReference type="NCBI Taxonomy" id="2082293"/>
    <lineage>
        <taxon>Eukaryota</taxon>
        <taxon>Fungi</taxon>
        <taxon>Dikarya</taxon>
        <taxon>Ascomycota</taxon>
        <taxon>Pezizomycotina</taxon>
        <taxon>Leotiomycetes</taxon>
        <taxon>Helotiales</taxon>
        <taxon>Hyaloscyphaceae</taxon>
        <taxon>Hyaloscypha</taxon>
    </lineage>
</organism>
<dbReference type="GO" id="GO:0004672">
    <property type="term" value="F:protein kinase activity"/>
    <property type="evidence" value="ECO:0007669"/>
    <property type="project" value="InterPro"/>
</dbReference>
<evidence type="ECO:0000256" key="1">
    <source>
        <dbReference type="ARBA" id="ARBA00008874"/>
    </source>
</evidence>
<dbReference type="AlphaFoldDB" id="A0A2J6Q4B9"/>
<dbReference type="Pfam" id="PF00069">
    <property type="entry name" value="Pkinase"/>
    <property type="match status" value="1"/>
</dbReference>
<keyword evidence="2" id="KW-0547">Nucleotide-binding</keyword>
<evidence type="ECO:0000259" key="5">
    <source>
        <dbReference type="PROSITE" id="PS50011"/>
    </source>
</evidence>
<dbReference type="EMBL" id="KZ613482">
    <property type="protein sequence ID" value="PMD21099.1"/>
    <property type="molecule type" value="Genomic_DNA"/>
</dbReference>